<reference evidence="2" key="1">
    <citation type="submission" date="2020-02" db="EMBL/GenBank/DDBJ databases">
        <authorList>
            <person name="Scholz U."/>
            <person name="Mascher M."/>
            <person name="Fiebig A."/>
        </authorList>
    </citation>
    <scope>NUCLEOTIDE SEQUENCE</scope>
</reference>
<evidence type="ECO:0000256" key="1">
    <source>
        <dbReference type="SAM" id="MobiDB-lite"/>
    </source>
</evidence>
<dbReference type="GO" id="GO:0008270">
    <property type="term" value="F:zinc ion binding"/>
    <property type="evidence" value="ECO:0007669"/>
    <property type="project" value="InterPro"/>
</dbReference>
<proteinExistence type="predicted"/>
<protein>
    <submittedName>
        <fullName evidence="2">Uncharacterized protein</fullName>
    </submittedName>
</protein>
<gene>
    <name evidence="2" type="ORF">SI8410_07010015</name>
</gene>
<dbReference type="SUPFAM" id="SSF57756">
    <property type="entry name" value="Retrovirus zinc finger-like domains"/>
    <property type="match status" value="1"/>
</dbReference>
<dbReference type="Gene3D" id="4.10.60.10">
    <property type="entry name" value="Zinc finger, CCHC-type"/>
    <property type="match status" value="1"/>
</dbReference>
<accession>A0A7I8KQV7</accession>
<name>A0A7I8KQV7_SPIIN</name>
<feature type="compositionally biased region" description="Basic residues" evidence="1">
    <location>
        <begin position="206"/>
        <end position="216"/>
    </location>
</feature>
<dbReference type="AlphaFoldDB" id="A0A7I8KQV7"/>
<feature type="region of interest" description="Disordered" evidence="1">
    <location>
        <begin position="183"/>
        <end position="221"/>
    </location>
</feature>
<sequence>MKIELPQLDKKTNFTLWQIRMRAVLAQLDLEDMLFSTMSTLWTEEQKKLADCKALSQIRLHLSNDILQDVSKGTSVHILWLRLEEICMEKTITHRNLTKQKLFGLHMVKRTSLELHLASFKDILSELDVFNASILIEADLCSLLLMSLLLSYSSFRDILFYGSKELSLDTIYEALSSKESMNKFSTETSLTPPESLVVKGRDQEKKKKPHGPKSKSKNLEYPCNYCKKKGHIKEECYNLQNKNKKSSQENSVDQ</sequence>
<keyword evidence="3" id="KW-1185">Reference proteome</keyword>
<dbReference type="GO" id="GO:0003676">
    <property type="term" value="F:nucleic acid binding"/>
    <property type="evidence" value="ECO:0007669"/>
    <property type="project" value="InterPro"/>
</dbReference>
<dbReference type="InterPro" id="IPR036875">
    <property type="entry name" value="Znf_CCHC_sf"/>
</dbReference>
<dbReference type="OrthoDB" id="786521at2759"/>
<evidence type="ECO:0000313" key="2">
    <source>
        <dbReference type="EMBL" id="CAA7399345.1"/>
    </source>
</evidence>
<feature type="compositionally biased region" description="Polar residues" evidence="1">
    <location>
        <begin position="183"/>
        <end position="192"/>
    </location>
</feature>
<dbReference type="Proteomes" id="UP000663760">
    <property type="component" value="Chromosome 7"/>
</dbReference>
<dbReference type="Pfam" id="PF14223">
    <property type="entry name" value="Retrotran_gag_2"/>
    <property type="match status" value="1"/>
</dbReference>
<organism evidence="2 3">
    <name type="scientific">Spirodela intermedia</name>
    <name type="common">Intermediate duckweed</name>
    <dbReference type="NCBI Taxonomy" id="51605"/>
    <lineage>
        <taxon>Eukaryota</taxon>
        <taxon>Viridiplantae</taxon>
        <taxon>Streptophyta</taxon>
        <taxon>Embryophyta</taxon>
        <taxon>Tracheophyta</taxon>
        <taxon>Spermatophyta</taxon>
        <taxon>Magnoliopsida</taxon>
        <taxon>Liliopsida</taxon>
        <taxon>Araceae</taxon>
        <taxon>Lemnoideae</taxon>
        <taxon>Spirodela</taxon>
    </lineage>
</organism>
<dbReference type="EMBL" id="LR746270">
    <property type="protein sequence ID" value="CAA7399345.1"/>
    <property type="molecule type" value="Genomic_DNA"/>
</dbReference>
<evidence type="ECO:0000313" key="3">
    <source>
        <dbReference type="Proteomes" id="UP000663760"/>
    </source>
</evidence>